<gene>
    <name evidence="3" type="ORF">CC1G_07226</name>
</gene>
<evidence type="ECO:0000313" key="4">
    <source>
        <dbReference type="Proteomes" id="UP000001861"/>
    </source>
</evidence>
<dbReference type="InterPro" id="IPR004843">
    <property type="entry name" value="Calcineurin-like_PHP"/>
</dbReference>
<feature type="compositionally biased region" description="Polar residues" evidence="1">
    <location>
        <begin position="1"/>
        <end position="56"/>
    </location>
</feature>
<dbReference type="GeneID" id="6017143"/>
<evidence type="ECO:0000259" key="2">
    <source>
        <dbReference type="Pfam" id="PF00149"/>
    </source>
</evidence>
<dbReference type="InParanoid" id="A8PD00"/>
<dbReference type="Proteomes" id="UP000001861">
    <property type="component" value="Unassembled WGS sequence"/>
</dbReference>
<dbReference type="VEuPathDB" id="FungiDB:CC1G_07226"/>
<dbReference type="OMA" id="GHDFMID"/>
<feature type="region of interest" description="Disordered" evidence="1">
    <location>
        <begin position="1"/>
        <end position="66"/>
    </location>
</feature>
<accession>A8PD00</accession>
<dbReference type="OrthoDB" id="630188at2759"/>
<dbReference type="CDD" id="cd07379">
    <property type="entry name" value="MPP_239FB"/>
    <property type="match status" value="1"/>
</dbReference>
<dbReference type="SUPFAM" id="SSF56300">
    <property type="entry name" value="Metallo-dependent phosphatases"/>
    <property type="match status" value="1"/>
</dbReference>
<name>A8PD00_COPC7</name>
<dbReference type="Pfam" id="PF00149">
    <property type="entry name" value="Metallophos"/>
    <property type="match status" value="1"/>
</dbReference>
<dbReference type="HOGENOM" id="CLU_771630_0_0_1"/>
<dbReference type="AlphaFoldDB" id="A8PD00"/>
<proteinExistence type="predicted"/>
<dbReference type="KEGG" id="cci:CC1G_07226"/>
<feature type="region of interest" description="Disordered" evidence="1">
    <location>
        <begin position="315"/>
        <end position="359"/>
    </location>
</feature>
<dbReference type="InterPro" id="IPR029052">
    <property type="entry name" value="Metallo-depent_PP-like"/>
</dbReference>
<organism evidence="3 4">
    <name type="scientific">Coprinopsis cinerea (strain Okayama-7 / 130 / ATCC MYA-4618 / FGSC 9003)</name>
    <name type="common">Inky cap fungus</name>
    <name type="synonym">Hormographiella aspergillata</name>
    <dbReference type="NCBI Taxonomy" id="240176"/>
    <lineage>
        <taxon>Eukaryota</taxon>
        <taxon>Fungi</taxon>
        <taxon>Dikarya</taxon>
        <taxon>Basidiomycota</taxon>
        <taxon>Agaricomycotina</taxon>
        <taxon>Agaricomycetes</taxon>
        <taxon>Agaricomycetidae</taxon>
        <taxon>Agaricales</taxon>
        <taxon>Agaricineae</taxon>
        <taxon>Psathyrellaceae</taxon>
        <taxon>Coprinopsis</taxon>
    </lineage>
</organism>
<sequence length="359" mass="39758">MLRQATSLWHNLRSSKTGKSTVSTRDTTTQDGSSKSTRNSNDTKLSKTNADLATPNTRKDGDEHEHFRRSIDAVVQLEYNEPADLLPLQETEHARSGGHWTRFVCVSDTHDHTFPVPNGDVLLHSGDLTSLGRCDELEKTMEWLYGLPHPVKIIVAGNHDLVLHAQWYDMYWTTRHRRRESTDKALKLLTGKRAKKAGIIYLEDRSRTFSLGPGRRNWTVYGSPWSPTPHSRAFSYSSEGAEEFISSIPNTDILLTHGPPAGVFDYTAGGDLAGCPVLTSHLSSGRLRPRLHVFGHIHEAHGACIHSWENVDGPSKPPTYQNVNHSGEKEGNGGKRCGGGEGGDEEEEYAGGVTEDCVR</sequence>
<dbReference type="PANTHER" id="PTHR12905:SF0">
    <property type="entry name" value="CALCINEURIN-LIKE PHOSPHOESTERASE DOMAIN-CONTAINING PROTEIN"/>
    <property type="match status" value="1"/>
</dbReference>
<comment type="caution">
    <text evidence="3">The sequence shown here is derived from an EMBL/GenBank/DDBJ whole genome shotgun (WGS) entry which is preliminary data.</text>
</comment>
<dbReference type="PANTHER" id="PTHR12905">
    <property type="entry name" value="METALLOPHOSPHOESTERASE"/>
    <property type="match status" value="1"/>
</dbReference>
<dbReference type="RefSeq" id="XP_001840496.2">
    <property type="nucleotide sequence ID" value="XM_001840444.2"/>
</dbReference>
<dbReference type="eggNOG" id="KOG3947">
    <property type="taxonomic scope" value="Eukaryota"/>
</dbReference>
<feature type="compositionally biased region" description="Basic and acidic residues" evidence="1">
    <location>
        <begin position="57"/>
        <end position="66"/>
    </location>
</feature>
<dbReference type="EMBL" id="AACS02000006">
    <property type="protein sequence ID" value="EAU81296.2"/>
    <property type="molecule type" value="Genomic_DNA"/>
</dbReference>
<dbReference type="GO" id="GO:0016787">
    <property type="term" value="F:hydrolase activity"/>
    <property type="evidence" value="ECO:0007669"/>
    <property type="project" value="InterPro"/>
</dbReference>
<protein>
    <recommendedName>
        <fullName evidence="2">Calcineurin-like phosphoesterase domain-containing protein</fullName>
    </recommendedName>
</protein>
<feature type="domain" description="Calcineurin-like phosphoesterase" evidence="2">
    <location>
        <begin position="112"/>
        <end position="299"/>
    </location>
</feature>
<reference evidence="3 4" key="1">
    <citation type="journal article" date="2010" name="Proc. Natl. Acad. Sci. U.S.A.">
        <title>Insights into evolution of multicellular fungi from the assembled chromosomes of the mushroom Coprinopsis cinerea (Coprinus cinereus).</title>
        <authorList>
            <person name="Stajich J.E."/>
            <person name="Wilke S.K."/>
            <person name="Ahren D."/>
            <person name="Au C.H."/>
            <person name="Birren B.W."/>
            <person name="Borodovsky M."/>
            <person name="Burns C."/>
            <person name="Canback B."/>
            <person name="Casselton L.A."/>
            <person name="Cheng C.K."/>
            <person name="Deng J."/>
            <person name="Dietrich F.S."/>
            <person name="Fargo D.C."/>
            <person name="Farman M.L."/>
            <person name="Gathman A.C."/>
            <person name="Goldberg J."/>
            <person name="Guigo R."/>
            <person name="Hoegger P.J."/>
            <person name="Hooker J.B."/>
            <person name="Huggins A."/>
            <person name="James T.Y."/>
            <person name="Kamada T."/>
            <person name="Kilaru S."/>
            <person name="Kodira C."/>
            <person name="Kues U."/>
            <person name="Kupfer D."/>
            <person name="Kwan H.S."/>
            <person name="Lomsadze A."/>
            <person name="Li W."/>
            <person name="Lilly W.W."/>
            <person name="Ma L.J."/>
            <person name="Mackey A.J."/>
            <person name="Manning G."/>
            <person name="Martin F."/>
            <person name="Muraguchi H."/>
            <person name="Natvig D.O."/>
            <person name="Palmerini H."/>
            <person name="Ramesh M.A."/>
            <person name="Rehmeyer C.J."/>
            <person name="Roe B.A."/>
            <person name="Shenoy N."/>
            <person name="Stanke M."/>
            <person name="Ter-Hovhannisyan V."/>
            <person name="Tunlid A."/>
            <person name="Velagapudi R."/>
            <person name="Vision T.J."/>
            <person name="Zeng Q."/>
            <person name="Zolan M.E."/>
            <person name="Pukkila P.J."/>
        </authorList>
    </citation>
    <scope>NUCLEOTIDE SEQUENCE [LARGE SCALE GENOMIC DNA]</scope>
    <source>
        <strain evidence="4">Okayama-7 / 130 / ATCC MYA-4618 / FGSC 9003</strain>
    </source>
</reference>
<evidence type="ECO:0000313" key="3">
    <source>
        <dbReference type="EMBL" id="EAU81296.2"/>
    </source>
</evidence>
<dbReference type="Gene3D" id="3.60.21.10">
    <property type="match status" value="1"/>
</dbReference>
<dbReference type="InterPro" id="IPR051693">
    <property type="entry name" value="UPF0046_metallophosphoest"/>
</dbReference>
<evidence type="ECO:0000256" key="1">
    <source>
        <dbReference type="SAM" id="MobiDB-lite"/>
    </source>
</evidence>
<keyword evidence="4" id="KW-1185">Reference proteome</keyword>